<organism evidence="1 2">
    <name type="scientific">Chaetomium tenue</name>
    <dbReference type="NCBI Taxonomy" id="1854479"/>
    <lineage>
        <taxon>Eukaryota</taxon>
        <taxon>Fungi</taxon>
        <taxon>Dikarya</taxon>
        <taxon>Ascomycota</taxon>
        <taxon>Pezizomycotina</taxon>
        <taxon>Sordariomycetes</taxon>
        <taxon>Sordariomycetidae</taxon>
        <taxon>Sordariales</taxon>
        <taxon>Chaetomiaceae</taxon>
        <taxon>Chaetomium</taxon>
    </lineage>
</organism>
<comment type="caution">
    <text evidence="1">The sequence shown here is derived from an EMBL/GenBank/DDBJ whole genome shotgun (WGS) entry which is preliminary data.</text>
</comment>
<dbReference type="Proteomes" id="UP000724584">
    <property type="component" value="Unassembled WGS sequence"/>
</dbReference>
<accession>A0ACB7PMV9</accession>
<evidence type="ECO:0000313" key="2">
    <source>
        <dbReference type="Proteomes" id="UP000724584"/>
    </source>
</evidence>
<dbReference type="EMBL" id="JAGIZQ010000001">
    <property type="protein sequence ID" value="KAH6650448.1"/>
    <property type="molecule type" value="Genomic_DNA"/>
</dbReference>
<reference evidence="1 2" key="1">
    <citation type="journal article" date="2021" name="Nat. Commun.">
        <title>Genetic determinants of endophytism in the Arabidopsis root mycobiome.</title>
        <authorList>
            <person name="Mesny F."/>
            <person name="Miyauchi S."/>
            <person name="Thiergart T."/>
            <person name="Pickel B."/>
            <person name="Atanasova L."/>
            <person name="Karlsson M."/>
            <person name="Huettel B."/>
            <person name="Barry K.W."/>
            <person name="Haridas S."/>
            <person name="Chen C."/>
            <person name="Bauer D."/>
            <person name="Andreopoulos W."/>
            <person name="Pangilinan J."/>
            <person name="LaButti K."/>
            <person name="Riley R."/>
            <person name="Lipzen A."/>
            <person name="Clum A."/>
            <person name="Drula E."/>
            <person name="Henrissat B."/>
            <person name="Kohler A."/>
            <person name="Grigoriev I.V."/>
            <person name="Martin F.M."/>
            <person name="Hacquard S."/>
        </authorList>
    </citation>
    <scope>NUCLEOTIDE SEQUENCE [LARGE SCALE GENOMIC DNA]</scope>
    <source>
        <strain evidence="1 2">MPI-SDFR-AT-0079</strain>
    </source>
</reference>
<protein>
    <submittedName>
        <fullName evidence="1">Uncharacterized protein</fullName>
    </submittedName>
</protein>
<proteinExistence type="predicted"/>
<keyword evidence="2" id="KW-1185">Reference proteome</keyword>
<name>A0ACB7PMV9_9PEZI</name>
<evidence type="ECO:0000313" key="1">
    <source>
        <dbReference type="EMBL" id="KAH6650448.1"/>
    </source>
</evidence>
<gene>
    <name evidence="1" type="ORF">F5144DRAFT_608398</name>
</gene>
<sequence>MVVDIGGTIPDVGLLLKNGFPRQQAASSELAGVRMNFSCPDVKSIGLGGESIVREGPPMTVGPDSPATHMIALEIGGGNGLQGLTLGASSNMDLACVGGDWMGRAYPTKWQTTPVVFDERTPICAPVAFAYGSGNVVVVLPRASSDRQVERVLREVLGEIWLISVRELMLPTRAFYVPKLARQMHDNYVR</sequence>